<gene>
    <name evidence="9" type="ORF">An05g02080</name>
</gene>
<evidence type="ECO:0000259" key="8">
    <source>
        <dbReference type="Pfam" id="PF20684"/>
    </source>
</evidence>
<proteinExistence type="inferred from homology"/>
<feature type="transmembrane region" description="Helical" evidence="7">
    <location>
        <begin position="34"/>
        <end position="55"/>
    </location>
</feature>
<evidence type="ECO:0000256" key="1">
    <source>
        <dbReference type="ARBA" id="ARBA00004141"/>
    </source>
</evidence>
<evidence type="ECO:0000256" key="4">
    <source>
        <dbReference type="ARBA" id="ARBA00023136"/>
    </source>
</evidence>
<reference evidence="9" key="2">
    <citation type="submission" date="2025-08" db="UniProtKB">
        <authorList>
            <consortium name="RefSeq"/>
        </authorList>
    </citation>
    <scope>IDENTIFICATION</scope>
</reference>
<feature type="domain" description="Rhodopsin" evidence="8">
    <location>
        <begin position="140"/>
        <end position="231"/>
    </location>
</feature>
<keyword evidence="2 7" id="KW-0812">Transmembrane</keyword>
<dbReference type="GeneID" id="4980945"/>
<dbReference type="AlphaFoldDB" id="A0AAJ8BU46"/>
<dbReference type="PANTHER" id="PTHR33048">
    <property type="entry name" value="PTH11-LIKE INTEGRAL MEMBRANE PROTEIN (AFU_ORTHOLOGUE AFUA_5G11245)"/>
    <property type="match status" value="1"/>
</dbReference>
<evidence type="ECO:0000313" key="9">
    <source>
        <dbReference type="RefSeq" id="XP_059603728.1"/>
    </source>
</evidence>
<comment type="subcellular location">
    <subcellularLocation>
        <location evidence="1">Membrane</location>
        <topology evidence="1">Multi-pass membrane protein</topology>
    </subcellularLocation>
</comment>
<dbReference type="Pfam" id="PF20684">
    <property type="entry name" value="Fung_rhodopsin"/>
    <property type="match status" value="1"/>
</dbReference>
<comment type="similarity">
    <text evidence="5">Belongs to the SAT4 family.</text>
</comment>
<evidence type="ECO:0000256" key="5">
    <source>
        <dbReference type="ARBA" id="ARBA00038359"/>
    </source>
</evidence>
<evidence type="ECO:0000256" key="2">
    <source>
        <dbReference type="ARBA" id="ARBA00022692"/>
    </source>
</evidence>
<feature type="transmembrane region" description="Helical" evidence="7">
    <location>
        <begin position="168"/>
        <end position="186"/>
    </location>
</feature>
<feature type="compositionally biased region" description="Polar residues" evidence="6">
    <location>
        <begin position="8"/>
        <end position="19"/>
    </location>
</feature>
<dbReference type="InterPro" id="IPR052337">
    <property type="entry name" value="SAT4-like"/>
</dbReference>
<feature type="transmembrane region" description="Helical" evidence="7">
    <location>
        <begin position="111"/>
        <end position="132"/>
    </location>
</feature>
<keyword evidence="4 7" id="KW-0472">Membrane</keyword>
<evidence type="ECO:0000256" key="7">
    <source>
        <dbReference type="SAM" id="Phobius"/>
    </source>
</evidence>
<dbReference type="PANTHER" id="PTHR33048:SF155">
    <property type="entry name" value="INTEGRAL MEMBRANE PROTEIN"/>
    <property type="match status" value="1"/>
</dbReference>
<reference evidence="9" key="1">
    <citation type="submission" date="2025-02" db="EMBL/GenBank/DDBJ databases">
        <authorList>
            <consortium name="NCBI Genome Project"/>
        </authorList>
    </citation>
    <scope>NUCLEOTIDE SEQUENCE</scope>
</reference>
<feature type="region of interest" description="Disordered" evidence="6">
    <location>
        <begin position="1"/>
        <end position="25"/>
    </location>
</feature>
<organism evidence="9">
    <name type="scientific">Aspergillus niger</name>
    <dbReference type="NCBI Taxonomy" id="5061"/>
    <lineage>
        <taxon>Eukaryota</taxon>
        <taxon>Fungi</taxon>
        <taxon>Dikarya</taxon>
        <taxon>Ascomycota</taxon>
        <taxon>Pezizomycotina</taxon>
        <taxon>Eurotiomycetes</taxon>
        <taxon>Eurotiomycetidae</taxon>
        <taxon>Eurotiales</taxon>
        <taxon>Aspergillaceae</taxon>
        <taxon>Aspergillus</taxon>
        <taxon>Aspergillus subgen. Circumdati</taxon>
    </lineage>
</organism>
<evidence type="ECO:0000256" key="3">
    <source>
        <dbReference type="ARBA" id="ARBA00022989"/>
    </source>
</evidence>
<evidence type="ECO:0000256" key="6">
    <source>
        <dbReference type="SAM" id="MobiDB-lite"/>
    </source>
</evidence>
<dbReference type="InterPro" id="IPR049326">
    <property type="entry name" value="Rhodopsin_dom_fungi"/>
</dbReference>
<dbReference type="RefSeq" id="XP_059603728.1">
    <property type="nucleotide sequence ID" value="XM_059747951.1"/>
</dbReference>
<dbReference type="GO" id="GO:0016020">
    <property type="term" value="C:membrane"/>
    <property type="evidence" value="ECO:0007669"/>
    <property type="project" value="UniProtKB-SubCell"/>
</dbReference>
<feature type="transmembrane region" description="Helical" evidence="7">
    <location>
        <begin position="67"/>
        <end position="91"/>
    </location>
</feature>
<dbReference type="KEGG" id="ang:An05g02080"/>
<feature type="transmembrane region" description="Helical" evidence="7">
    <location>
        <begin position="207"/>
        <end position="231"/>
    </location>
</feature>
<sequence>MSAGLSPPNRTGGNSTTGSPRPRPTSAVNFGPELLIAVWTMSALSIIVVAMRSVSNAKFGNYQISDIVTLLALTLLVIAAVLSSVAVDYGYGKTASSLELHHAMSSLKYSTISQAVVTLAATAGRLAFIIYLSSCWQPETFNSACDLLLASFPIYIFWRFNWNVRVKLVLISLLSLGVLAMAASLVKTIEYPTIMTSTNPRTNHVTLLRWMFVEAGVVLITASIPCLRPLVIHWIKKFIKRAPTLHTRMDNPEATQSTTLNVSQMTQDWKKRWIMPYMQQTQSGENLEQHILANISTHIFAGDREFLDRHVPGIVKKVEVTVVADEIPLTEVEHT</sequence>
<dbReference type="VEuPathDB" id="FungiDB:An05g02080"/>
<name>A0AAJ8BU46_ASPNG</name>
<keyword evidence="3 7" id="KW-1133">Transmembrane helix</keyword>
<accession>A0AAJ8BU46</accession>
<protein>
    <recommendedName>
        <fullName evidence="8">Rhodopsin domain-containing protein</fullName>
    </recommendedName>
</protein>